<organism evidence="11 12">
    <name type="scientific">Ileibacterium valens</name>
    <dbReference type="NCBI Taxonomy" id="1862668"/>
    <lineage>
        <taxon>Bacteria</taxon>
        <taxon>Bacillati</taxon>
        <taxon>Bacillota</taxon>
        <taxon>Erysipelotrichia</taxon>
        <taxon>Erysipelotrichales</taxon>
        <taxon>Erysipelotrichaceae</taxon>
        <taxon>Ileibacterium</taxon>
    </lineage>
</organism>
<dbReference type="InterPro" id="IPR003171">
    <property type="entry name" value="Mehydrof_redctse-like"/>
</dbReference>
<feature type="domain" description="Hcy-binding" evidence="10">
    <location>
        <begin position="1"/>
        <end position="269"/>
    </location>
</feature>
<dbReference type="SUPFAM" id="SSF51730">
    <property type="entry name" value="FAD-linked oxidoreductase"/>
    <property type="match status" value="1"/>
</dbReference>
<dbReference type="AlphaFoldDB" id="A0A1U7NDW4"/>
<dbReference type="GO" id="GO:0008168">
    <property type="term" value="F:methyltransferase activity"/>
    <property type="evidence" value="ECO:0007669"/>
    <property type="project" value="UniProtKB-UniRule"/>
</dbReference>
<evidence type="ECO:0000313" key="11">
    <source>
        <dbReference type="EMBL" id="OLU37581.1"/>
    </source>
</evidence>
<keyword evidence="5 8" id="KW-0808">Transferase</keyword>
<dbReference type="GO" id="GO:0006555">
    <property type="term" value="P:methionine metabolic process"/>
    <property type="evidence" value="ECO:0007669"/>
    <property type="project" value="InterPro"/>
</dbReference>
<dbReference type="EMBL" id="MPJW01000198">
    <property type="protein sequence ID" value="OLU37581.1"/>
    <property type="molecule type" value="Genomic_DNA"/>
</dbReference>
<sequence length="609" mass="67439">MGTLFAQNTSKPSTKTEAANRMDPDTIVQIHKDYIQAGCKAIKTNTYSLADELAQNLSGQKEEYISDLIQAAVFNARQAIKESDCHEEIYVFADLGPISAEAKSDSLLIYQKLISIFLEQGVRNFLMETLPDTEWIDEIADWLKNTCSDSFLLVSIACAADGITRSGKSGIEQIKILDQMESVDAVGFNCMCGPSHLLNLVKDLPELHKPLSVMPNAGYPSILSRRTVYDGTPDYFASGMISLIHHGAVILGGCCGTTPEHISALFKELEQEKKKILEDVDHLNKCSAQETEKKVHSDEDPELGIPNPNSFKDGKEPGILLKNHAAKRKSYLVELDPPANDSISFFLEGVSRLKHSGADMVTIADNPIGRPRADSSILACKIKREAGIEVLPHMTCRDRNLNAIKALLLGLSIEDVHHVLLVTGDPLPSDLRQEVRAVYSFNSRMLAGFVKTLGESKTCTPFHMYGALDINARNFDVQIRIAKEKEANGMEGFLTQPAFSDRAISNLKRARKELKGLIMGGLMPIVSYKNALFLANEISGMDIPESIIEKYKVLSREEAEQLALSIVLKTADQMGDDVDGYYIMTPFKRVSLSQKIVEQIRKMEEEKLN</sequence>
<accession>A0A1U7NDW4</accession>
<comment type="cofactor">
    <cofactor evidence="1">
        <name>FAD</name>
        <dbReference type="ChEBI" id="CHEBI:57692"/>
    </cofactor>
</comment>
<dbReference type="Gene3D" id="3.20.20.220">
    <property type="match status" value="1"/>
</dbReference>
<dbReference type="InterPro" id="IPR029041">
    <property type="entry name" value="FAD-linked_oxidoreductase-like"/>
</dbReference>
<keyword evidence="12" id="KW-1185">Reference proteome</keyword>
<keyword evidence="8" id="KW-0479">Metal-binding</keyword>
<evidence type="ECO:0000259" key="10">
    <source>
        <dbReference type="PROSITE" id="PS50970"/>
    </source>
</evidence>
<evidence type="ECO:0000313" key="12">
    <source>
        <dbReference type="Proteomes" id="UP000186341"/>
    </source>
</evidence>
<dbReference type="PANTHER" id="PTHR11103">
    <property type="entry name" value="SLR1189 PROTEIN"/>
    <property type="match status" value="1"/>
</dbReference>
<comment type="caution">
    <text evidence="11">The sequence shown here is derived from an EMBL/GenBank/DDBJ whole genome shotgun (WGS) entry which is preliminary data.</text>
</comment>
<feature type="compositionally biased region" description="Polar residues" evidence="9">
    <location>
        <begin position="1"/>
        <end position="17"/>
    </location>
</feature>
<evidence type="ECO:0000256" key="5">
    <source>
        <dbReference type="ARBA" id="ARBA00022679"/>
    </source>
</evidence>
<evidence type="ECO:0000256" key="7">
    <source>
        <dbReference type="ARBA" id="ARBA00023002"/>
    </source>
</evidence>
<keyword evidence="4" id="KW-0285">Flavoprotein</keyword>
<dbReference type="Pfam" id="PF02219">
    <property type="entry name" value="MTHFR"/>
    <property type="match status" value="1"/>
</dbReference>
<reference evidence="11 12" key="1">
    <citation type="submission" date="2016-11" db="EMBL/GenBank/DDBJ databases">
        <title>Description of two novel members of the family Erysipelotrichaceae: Ileibacterium lipovorans gen. nov., sp. nov. and Dubosiella newyorkensis, gen. nov., sp. nov.</title>
        <authorList>
            <person name="Cox L.M."/>
            <person name="Sohn J."/>
            <person name="Tyrrell K.L."/>
            <person name="Citron D.M."/>
            <person name="Lawson P.A."/>
            <person name="Patel N.B."/>
            <person name="Iizumi T."/>
            <person name="Perez-Perez G.I."/>
            <person name="Goldstein E.J."/>
            <person name="Blaser M.J."/>
        </authorList>
    </citation>
    <scope>NUCLEOTIDE SEQUENCE [LARGE SCALE GENOMIC DNA]</scope>
    <source>
        <strain evidence="11 12">NYU-BL-A3</strain>
    </source>
</reference>
<keyword evidence="3 8" id="KW-0489">Methyltransferase</keyword>
<dbReference type="InterPro" id="IPR036589">
    <property type="entry name" value="HCY_dom_sf"/>
</dbReference>
<evidence type="ECO:0000256" key="8">
    <source>
        <dbReference type="PROSITE-ProRule" id="PRU00333"/>
    </source>
</evidence>
<evidence type="ECO:0000256" key="9">
    <source>
        <dbReference type="SAM" id="MobiDB-lite"/>
    </source>
</evidence>
<dbReference type="GO" id="GO:0046872">
    <property type="term" value="F:metal ion binding"/>
    <property type="evidence" value="ECO:0007669"/>
    <property type="project" value="UniProtKB-KW"/>
</dbReference>
<dbReference type="GO" id="GO:0004489">
    <property type="term" value="F:methylenetetrahydrofolate reductase [NAD(P)H] activity"/>
    <property type="evidence" value="ECO:0007669"/>
    <property type="project" value="InterPro"/>
</dbReference>
<keyword evidence="8" id="KW-0862">Zinc</keyword>
<dbReference type="NCBIfam" id="NF006396">
    <property type="entry name" value="PRK08645.1"/>
    <property type="match status" value="1"/>
</dbReference>
<comment type="pathway">
    <text evidence="2">One-carbon metabolism; tetrahydrofolate interconversion.</text>
</comment>
<dbReference type="GO" id="GO:0035999">
    <property type="term" value="P:tetrahydrofolate interconversion"/>
    <property type="evidence" value="ECO:0007669"/>
    <property type="project" value="UniProtKB-UniPathway"/>
</dbReference>
<gene>
    <name evidence="11" type="ORF">BO222_10340</name>
</gene>
<evidence type="ECO:0000256" key="2">
    <source>
        <dbReference type="ARBA" id="ARBA00004777"/>
    </source>
</evidence>
<dbReference type="SUPFAM" id="SSF82282">
    <property type="entry name" value="Homocysteine S-methyltransferase"/>
    <property type="match status" value="1"/>
</dbReference>
<dbReference type="Proteomes" id="UP000186341">
    <property type="component" value="Unassembled WGS sequence"/>
</dbReference>
<dbReference type="PANTHER" id="PTHR11103:SF18">
    <property type="entry name" value="SLR1189 PROTEIN"/>
    <property type="match status" value="1"/>
</dbReference>
<evidence type="ECO:0000256" key="4">
    <source>
        <dbReference type="ARBA" id="ARBA00022630"/>
    </source>
</evidence>
<evidence type="ECO:0000256" key="6">
    <source>
        <dbReference type="ARBA" id="ARBA00022827"/>
    </source>
</evidence>
<dbReference type="CDD" id="cd00537">
    <property type="entry name" value="MTHFR"/>
    <property type="match status" value="1"/>
</dbReference>
<dbReference type="GO" id="GO:0032259">
    <property type="term" value="P:methylation"/>
    <property type="evidence" value="ECO:0007669"/>
    <property type="project" value="UniProtKB-KW"/>
</dbReference>
<keyword evidence="7" id="KW-0560">Oxidoreductase</keyword>
<proteinExistence type="predicted"/>
<feature type="region of interest" description="Disordered" evidence="9">
    <location>
        <begin position="290"/>
        <end position="309"/>
    </location>
</feature>
<dbReference type="UniPathway" id="UPA00193"/>
<keyword evidence="6" id="KW-0274">FAD</keyword>
<name>A0A1U7NDW4_9FIRM</name>
<protein>
    <recommendedName>
        <fullName evidence="10">Hcy-binding domain-containing protein</fullName>
    </recommendedName>
</protein>
<dbReference type="PROSITE" id="PS50970">
    <property type="entry name" value="HCY"/>
    <property type="match status" value="1"/>
</dbReference>
<feature type="binding site" evidence="8">
    <location>
        <position position="190"/>
    </location>
    <ligand>
        <name>Zn(2+)</name>
        <dbReference type="ChEBI" id="CHEBI:29105"/>
    </ligand>
</feature>
<evidence type="ECO:0000256" key="3">
    <source>
        <dbReference type="ARBA" id="ARBA00022603"/>
    </source>
</evidence>
<evidence type="ECO:0000256" key="1">
    <source>
        <dbReference type="ARBA" id="ARBA00001974"/>
    </source>
</evidence>
<feature type="binding site" evidence="8">
    <location>
        <position position="255"/>
    </location>
    <ligand>
        <name>Zn(2+)</name>
        <dbReference type="ChEBI" id="CHEBI:29105"/>
    </ligand>
</feature>
<dbReference type="Pfam" id="PF02574">
    <property type="entry name" value="S-methyl_trans"/>
    <property type="match status" value="1"/>
</dbReference>
<feature type="region of interest" description="Disordered" evidence="9">
    <location>
        <begin position="1"/>
        <end position="20"/>
    </location>
</feature>
<feature type="binding site" evidence="8">
    <location>
        <position position="254"/>
    </location>
    <ligand>
        <name>Zn(2+)</name>
        <dbReference type="ChEBI" id="CHEBI:29105"/>
    </ligand>
</feature>
<comment type="cofactor">
    <cofactor evidence="8">
        <name>Zn(2+)</name>
        <dbReference type="ChEBI" id="CHEBI:29105"/>
    </cofactor>
</comment>
<dbReference type="InterPro" id="IPR003726">
    <property type="entry name" value="HCY_dom"/>
</dbReference>
<dbReference type="Gene3D" id="3.20.20.330">
    <property type="entry name" value="Homocysteine-binding-like domain"/>
    <property type="match status" value="1"/>
</dbReference>